<reference evidence="4 5" key="1">
    <citation type="submission" date="2015-01" db="EMBL/GenBank/DDBJ databases">
        <title>The Genome Sequence of Exophiala mesophila CBS40295.</title>
        <authorList>
            <consortium name="The Broad Institute Genomics Platform"/>
            <person name="Cuomo C."/>
            <person name="de Hoog S."/>
            <person name="Gorbushina A."/>
            <person name="Stielow B."/>
            <person name="Teixiera M."/>
            <person name="Abouelleil A."/>
            <person name="Chapman S.B."/>
            <person name="Priest M."/>
            <person name="Young S.K."/>
            <person name="Wortman J."/>
            <person name="Nusbaum C."/>
            <person name="Birren B."/>
        </authorList>
    </citation>
    <scope>NUCLEOTIDE SEQUENCE [LARGE SCALE GENOMIC DNA]</scope>
    <source>
        <strain evidence="4 5">CBS 40295</strain>
    </source>
</reference>
<evidence type="ECO:0000313" key="4">
    <source>
        <dbReference type="EMBL" id="KIV91067.1"/>
    </source>
</evidence>
<feature type="region of interest" description="Disordered" evidence="2">
    <location>
        <begin position="98"/>
        <end position="117"/>
    </location>
</feature>
<comment type="similarity">
    <text evidence="1">Belongs to the tpcK family.</text>
</comment>
<dbReference type="Pfam" id="PF07110">
    <property type="entry name" value="EthD"/>
    <property type="match status" value="1"/>
</dbReference>
<protein>
    <recommendedName>
        <fullName evidence="3">EthD domain-containing protein</fullName>
    </recommendedName>
</protein>
<accession>A0A0D1Z8P3</accession>
<gene>
    <name evidence="4" type="ORF">PV10_05652</name>
</gene>
<evidence type="ECO:0000259" key="3">
    <source>
        <dbReference type="Pfam" id="PF07110"/>
    </source>
</evidence>
<dbReference type="GO" id="GO:0016491">
    <property type="term" value="F:oxidoreductase activity"/>
    <property type="evidence" value="ECO:0007669"/>
    <property type="project" value="InterPro"/>
</dbReference>
<dbReference type="RefSeq" id="XP_016222641.1">
    <property type="nucleotide sequence ID" value="XM_016370348.1"/>
</dbReference>
<sequence>MSRHVIWCLWFSTNAKFPNQTHITPELKEKAKATGLEQLDFDGCSELYVKNWDDFEQFYGSPEYANNTLHRKDTANFMAMPLRIVVGVENVIFGQGLNSLGGGDGLHRDDLNPREFS</sequence>
<dbReference type="InterPro" id="IPR011008">
    <property type="entry name" value="Dimeric_a/b-barrel"/>
</dbReference>
<evidence type="ECO:0000256" key="2">
    <source>
        <dbReference type="SAM" id="MobiDB-lite"/>
    </source>
</evidence>
<dbReference type="EMBL" id="KN847523">
    <property type="protein sequence ID" value="KIV91067.1"/>
    <property type="molecule type" value="Genomic_DNA"/>
</dbReference>
<dbReference type="SUPFAM" id="SSF54909">
    <property type="entry name" value="Dimeric alpha+beta barrel"/>
    <property type="match status" value="1"/>
</dbReference>
<evidence type="ECO:0000313" key="5">
    <source>
        <dbReference type="Proteomes" id="UP000054302"/>
    </source>
</evidence>
<dbReference type="InterPro" id="IPR009799">
    <property type="entry name" value="EthD_dom"/>
</dbReference>
<dbReference type="STRING" id="212818.A0A0D1Z8P3"/>
<organism evidence="4 5">
    <name type="scientific">Exophiala mesophila</name>
    <name type="common">Black yeast-like fungus</name>
    <dbReference type="NCBI Taxonomy" id="212818"/>
    <lineage>
        <taxon>Eukaryota</taxon>
        <taxon>Fungi</taxon>
        <taxon>Dikarya</taxon>
        <taxon>Ascomycota</taxon>
        <taxon>Pezizomycotina</taxon>
        <taxon>Eurotiomycetes</taxon>
        <taxon>Chaetothyriomycetidae</taxon>
        <taxon>Chaetothyriales</taxon>
        <taxon>Herpotrichiellaceae</taxon>
        <taxon>Exophiala</taxon>
    </lineage>
</organism>
<keyword evidence="5" id="KW-1185">Reference proteome</keyword>
<feature type="domain" description="EthD" evidence="3">
    <location>
        <begin position="21"/>
        <end position="79"/>
    </location>
</feature>
<feature type="compositionally biased region" description="Basic and acidic residues" evidence="2">
    <location>
        <begin position="105"/>
        <end position="117"/>
    </location>
</feature>
<proteinExistence type="inferred from homology"/>
<dbReference type="OrthoDB" id="4112039at2759"/>
<dbReference type="AlphaFoldDB" id="A0A0D1Z8P3"/>
<name>A0A0D1Z8P3_EXOME</name>
<dbReference type="VEuPathDB" id="FungiDB:PV10_05652"/>
<dbReference type="Gene3D" id="3.30.70.100">
    <property type="match status" value="1"/>
</dbReference>
<dbReference type="GeneID" id="27323497"/>
<dbReference type="Proteomes" id="UP000054302">
    <property type="component" value="Unassembled WGS sequence"/>
</dbReference>
<dbReference type="HOGENOM" id="CLU_2084855_0_0_1"/>
<evidence type="ECO:0000256" key="1">
    <source>
        <dbReference type="ARBA" id="ARBA00005986"/>
    </source>
</evidence>